<feature type="transmembrane region" description="Helical" evidence="1">
    <location>
        <begin position="127"/>
        <end position="148"/>
    </location>
</feature>
<dbReference type="SUPFAM" id="SSF51206">
    <property type="entry name" value="cAMP-binding domain-like"/>
    <property type="match status" value="1"/>
</dbReference>
<name>A0AAW1UUQ7_9CUCU</name>
<dbReference type="Proteomes" id="UP001431783">
    <property type="component" value="Unassembled WGS sequence"/>
</dbReference>
<dbReference type="Gene3D" id="1.10.287.630">
    <property type="entry name" value="Helix hairpin bin"/>
    <property type="match status" value="1"/>
</dbReference>
<reference evidence="3 4" key="1">
    <citation type="submission" date="2023-03" db="EMBL/GenBank/DDBJ databases">
        <title>Genome insight into feeding habits of ladybird beetles.</title>
        <authorList>
            <person name="Li H.-S."/>
            <person name="Huang Y.-H."/>
            <person name="Pang H."/>
        </authorList>
    </citation>
    <scope>NUCLEOTIDE SEQUENCE [LARGE SCALE GENOMIC DNA]</scope>
    <source>
        <strain evidence="3">SYSU_2023b</strain>
        <tissue evidence="3">Whole body</tissue>
    </source>
</reference>
<dbReference type="Pfam" id="PF00027">
    <property type="entry name" value="cNMP_binding"/>
    <property type="match status" value="1"/>
</dbReference>
<proteinExistence type="predicted"/>
<comment type="caution">
    <text evidence="3">The sequence shown here is derived from an EMBL/GenBank/DDBJ whole genome shotgun (WGS) entry which is preliminary data.</text>
</comment>
<dbReference type="PANTHER" id="PTHR45689:SF14">
    <property type="entry name" value="CYCLIC NUCLEOTIDE-GATED CATION CHANNEL SUBUNIT A-LIKE PROTEIN"/>
    <property type="match status" value="1"/>
</dbReference>
<feature type="transmembrane region" description="Helical" evidence="1">
    <location>
        <begin position="230"/>
        <end position="251"/>
    </location>
</feature>
<dbReference type="GO" id="GO:0098855">
    <property type="term" value="C:HCN channel complex"/>
    <property type="evidence" value="ECO:0007669"/>
    <property type="project" value="TreeGrafter"/>
</dbReference>
<dbReference type="PANTHER" id="PTHR45689">
    <property type="entry name" value="I[[H]] CHANNEL, ISOFORM E"/>
    <property type="match status" value="1"/>
</dbReference>
<dbReference type="GO" id="GO:0005249">
    <property type="term" value="F:voltage-gated potassium channel activity"/>
    <property type="evidence" value="ECO:0007669"/>
    <property type="project" value="TreeGrafter"/>
</dbReference>
<feature type="transmembrane region" description="Helical" evidence="1">
    <location>
        <begin position="169"/>
        <end position="187"/>
    </location>
</feature>
<keyword evidence="1" id="KW-0812">Transmembrane</keyword>
<dbReference type="InterPro" id="IPR014710">
    <property type="entry name" value="RmlC-like_jellyroll"/>
</dbReference>
<keyword evidence="4" id="KW-1185">Reference proteome</keyword>
<evidence type="ECO:0000313" key="3">
    <source>
        <dbReference type="EMBL" id="KAK9883304.1"/>
    </source>
</evidence>
<accession>A0AAW1UUQ7</accession>
<dbReference type="GO" id="GO:0003254">
    <property type="term" value="P:regulation of membrane depolarization"/>
    <property type="evidence" value="ECO:0007669"/>
    <property type="project" value="TreeGrafter"/>
</dbReference>
<sequence length="477" mass="56805">MVELNLDDAAYYRVKKVKGHKCILNFEPNTVDYHVTSGVLVPLRRFFRKSIVISARDPRTKAYLKSITSIILEEKRHLEHFYYMIHPFSDFHFMWQTIMTIVHLISLTVMPVYYMERSEQTYKYTNIAPLSRIICFICLVNVVLSFFFGYFDKTKHKAVLRPKSVIRRYLITYFFFDLLSSVNYNFYAKMTNLFEPFWYTRLQWSLKLVRLITINEYLDTIQMRFGIPNYLYSSLKCGMFTIVFFLWLNYFTSAVDYHFNRDVSFEDLASMFLTSANKNLQLLFICDICKMYYNVIYDIDLYLIVVTLHVSKFFEIWLLAQFFQVLASYMVVKQKYQTMVYQVEAFTRFKDLPKRMCRRIYSYLNFRFQCLIFNENFLIDNLCVTLKDICHLSDGSHFGEIALLLNEPRVASVVAIDFCELYRLTKNDFQEAIEPYPLVKENIMKAAQERFRETRIIAQQSDPLQCSSSCDTSSGNI</sequence>
<dbReference type="InterPro" id="IPR018490">
    <property type="entry name" value="cNMP-bd_dom_sf"/>
</dbReference>
<evidence type="ECO:0000256" key="1">
    <source>
        <dbReference type="SAM" id="Phobius"/>
    </source>
</evidence>
<dbReference type="InterPro" id="IPR051413">
    <property type="entry name" value="K/Na_HCN_channel"/>
</dbReference>
<keyword evidence="1" id="KW-0472">Membrane</keyword>
<dbReference type="Gene3D" id="2.60.120.10">
    <property type="entry name" value="Jelly Rolls"/>
    <property type="match status" value="1"/>
</dbReference>
<dbReference type="EMBL" id="JARQZJ010000091">
    <property type="protein sequence ID" value="KAK9883304.1"/>
    <property type="molecule type" value="Genomic_DNA"/>
</dbReference>
<organism evidence="3 4">
    <name type="scientific">Henosepilachna vigintioctopunctata</name>
    <dbReference type="NCBI Taxonomy" id="420089"/>
    <lineage>
        <taxon>Eukaryota</taxon>
        <taxon>Metazoa</taxon>
        <taxon>Ecdysozoa</taxon>
        <taxon>Arthropoda</taxon>
        <taxon>Hexapoda</taxon>
        <taxon>Insecta</taxon>
        <taxon>Pterygota</taxon>
        <taxon>Neoptera</taxon>
        <taxon>Endopterygota</taxon>
        <taxon>Coleoptera</taxon>
        <taxon>Polyphaga</taxon>
        <taxon>Cucujiformia</taxon>
        <taxon>Coccinelloidea</taxon>
        <taxon>Coccinellidae</taxon>
        <taxon>Epilachninae</taxon>
        <taxon>Epilachnini</taxon>
        <taxon>Henosepilachna</taxon>
    </lineage>
</organism>
<dbReference type="AlphaFoldDB" id="A0AAW1UUQ7"/>
<dbReference type="GO" id="GO:0035725">
    <property type="term" value="P:sodium ion transmembrane transport"/>
    <property type="evidence" value="ECO:0007669"/>
    <property type="project" value="TreeGrafter"/>
</dbReference>
<dbReference type="CDD" id="cd00038">
    <property type="entry name" value="CAP_ED"/>
    <property type="match status" value="1"/>
</dbReference>
<protein>
    <recommendedName>
        <fullName evidence="2">Cyclic nucleotide-binding domain-containing protein</fullName>
    </recommendedName>
</protein>
<feature type="transmembrane region" description="Helical" evidence="1">
    <location>
        <begin position="316"/>
        <end position="332"/>
    </location>
</feature>
<evidence type="ECO:0000259" key="2">
    <source>
        <dbReference type="PROSITE" id="PS50042"/>
    </source>
</evidence>
<evidence type="ECO:0000313" key="4">
    <source>
        <dbReference type="Proteomes" id="UP001431783"/>
    </source>
</evidence>
<dbReference type="PROSITE" id="PS50042">
    <property type="entry name" value="CNMP_BINDING_3"/>
    <property type="match status" value="1"/>
</dbReference>
<feature type="transmembrane region" description="Helical" evidence="1">
    <location>
        <begin position="93"/>
        <end position="115"/>
    </location>
</feature>
<gene>
    <name evidence="3" type="ORF">WA026_001485</name>
</gene>
<keyword evidence="1" id="KW-1133">Transmembrane helix</keyword>
<dbReference type="InterPro" id="IPR000595">
    <property type="entry name" value="cNMP-bd_dom"/>
</dbReference>
<feature type="domain" description="Cyclic nucleotide-binding" evidence="2">
    <location>
        <begin position="389"/>
        <end position="450"/>
    </location>
</feature>